<protein>
    <recommendedName>
        <fullName evidence="8">EI24-domain-containing protein</fullName>
    </recommendedName>
</protein>
<evidence type="ECO:0000313" key="6">
    <source>
        <dbReference type="EMBL" id="KIM80806.1"/>
    </source>
</evidence>
<dbReference type="OrthoDB" id="266518at2759"/>
<dbReference type="PANTHER" id="PTHR21389:SF0">
    <property type="entry name" value="ETOPOSIDE-INDUCED PROTEIN 2.4 HOMOLOG"/>
    <property type="match status" value="1"/>
</dbReference>
<dbReference type="PANTHER" id="PTHR21389">
    <property type="entry name" value="P53 INDUCED PROTEIN"/>
    <property type="match status" value="1"/>
</dbReference>
<evidence type="ECO:0000256" key="3">
    <source>
        <dbReference type="ARBA" id="ARBA00022989"/>
    </source>
</evidence>
<gene>
    <name evidence="6" type="ORF">PILCRDRAFT_822086</name>
</gene>
<dbReference type="STRING" id="765440.A0A0C3FNK1"/>
<dbReference type="HOGENOM" id="CLU_046461_0_0_1"/>
<reference evidence="6 7" key="1">
    <citation type="submission" date="2014-04" db="EMBL/GenBank/DDBJ databases">
        <authorList>
            <consortium name="DOE Joint Genome Institute"/>
            <person name="Kuo A."/>
            <person name="Tarkka M."/>
            <person name="Buscot F."/>
            <person name="Kohler A."/>
            <person name="Nagy L.G."/>
            <person name="Floudas D."/>
            <person name="Copeland A."/>
            <person name="Barry K.W."/>
            <person name="Cichocki N."/>
            <person name="Veneault-Fourrey C."/>
            <person name="LaButti K."/>
            <person name="Lindquist E.A."/>
            <person name="Lipzen A."/>
            <person name="Lundell T."/>
            <person name="Morin E."/>
            <person name="Murat C."/>
            <person name="Sun H."/>
            <person name="Tunlid A."/>
            <person name="Henrissat B."/>
            <person name="Grigoriev I.V."/>
            <person name="Hibbett D.S."/>
            <person name="Martin F."/>
            <person name="Nordberg H.P."/>
            <person name="Cantor M.N."/>
            <person name="Hua S.X."/>
        </authorList>
    </citation>
    <scope>NUCLEOTIDE SEQUENCE [LARGE SCALE GENOMIC DNA]</scope>
    <source>
        <strain evidence="6 7">F 1598</strain>
    </source>
</reference>
<evidence type="ECO:0000256" key="4">
    <source>
        <dbReference type="ARBA" id="ARBA00023136"/>
    </source>
</evidence>
<keyword evidence="2 5" id="KW-0812">Transmembrane</keyword>
<reference evidence="7" key="2">
    <citation type="submission" date="2015-01" db="EMBL/GenBank/DDBJ databases">
        <title>Evolutionary Origins and Diversification of the Mycorrhizal Mutualists.</title>
        <authorList>
            <consortium name="DOE Joint Genome Institute"/>
            <consortium name="Mycorrhizal Genomics Consortium"/>
            <person name="Kohler A."/>
            <person name="Kuo A."/>
            <person name="Nagy L.G."/>
            <person name="Floudas D."/>
            <person name="Copeland A."/>
            <person name="Barry K.W."/>
            <person name="Cichocki N."/>
            <person name="Veneault-Fourrey C."/>
            <person name="LaButti K."/>
            <person name="Lindquist E.A."/>
            <person name="Lipzen A."/>
            <person name="Lundell T."/>
            <person name="Morin E."/>
            <person name="Murat C."/>
            <person name="Riley R."/>
            <person name="Ohm R."/>
            <person name="Sun H."/>
            <person name="Tunlid A."/>
            <person name="Henrissat B."/>
            <person name="Grigoriev I.V."/>
            <person name="Hibbett D.S."/>
            <person name="Martin F."/>
        </authorList>
    </citation>
    <scope>NUCLEOTIDE SEQUENCE [LARGE SCALE GENOMIC DNA]</scope>
    <source>
        <strain evidence="7">F 1598</strain>
    </source>
</reference>
<evidence type="ECO:0000256" key="1">
    <source>
        <dbReference type="ARBA" id="ARBA00004141"/>
    </source>
</evidence>
<feature type="transmembrane region" description="Helical" evidence="5">
    <location>
        <begin position="165"/>
        <end position="184"/>
    </location>
</feature>
<dbReference type="Proteomes" id="UP000054166">
    <property type="component" value="Unassembled WGS sequence"/>
</dbReference>
<organism evidence="6 7">
    <name type="scientific">Piloderma croceum (strain F 1598)</name>
    <dbReference type="NCBI Taxonomy" id="765440"/>
    <lineage>
        <taxon>Eukaryota</taxon>
        <taxon>Fungi</taxon>
        <taxon>Dikarya</taxon>
        <taxon>Basidiomycota</taxon>
        <taxon>Agaricomycotina</taxon>
        <taxon>Agaricomycetes</taxon>
        <taxon>Agaricomycetidae</taxon>
        <taxon>Atheliales</taxon>
        <taxon>Atheliaceae</taxon>
        <taxon>Piloderma</taxon>
    </lineage>
</organism>
<dbReference type="InParanoid" id="A0A0C3FNK1"/>
<evidence type="ECO:0008006" key="8">
    <source>
        <dbReference type="Google" id="ProtNLM"/>
    </source>
</evidence>
<dbReference type="GO" id="GO:0016236">
    <property type="term" value="P:macroautophagy"/>
    <property type="evidence" value="ECO:0007669"/>
    <property type="project" value="TreeGrafter"/>
</dbReference>
<feature type="transmembrane region" description="Helical" evidence="5">
    <location>
        <begin position="107"/>
        <end position="126"/>
    </location>
</feature>
<feature type="transmembrane region" description="Helical" evidence="5">
    <location>
        <begin position="190"/>
        <end position="209"/>
    </location>
</feature>
<feature type="transmembrane region" description="Helical" evidence="5">
    <location>
        <begin position="74"/>
        <end position="95"/>
    </location>
</feature>
<dbReference type="EMBL" id="KN833002">
    <property type="protein sequence ID" value="KIM80806.1"/>
    <property type="molecule type" value="Genomic_DNA"/>
</dbReference>
<dbReference type="Pfam" id="PF07264">
    <property type="entry name" value="EI24"/>
    <property type="match status" value="1"/>
</dbReference>
<dbReference type="AlphaFoldDB" id="A0A0C3FNK1"/>
<dbReference type="GO" id="GO:0005783">
    <property type="term" value="C:endoplasmic reticulum"/>
    <property type="evidence" value="ECO:0007669"/>
    <property type="project" value="TreeGrafter"/>
</dbReference>
<comment type="subcellular location">
    <subcellularLocation>
        <location evidence="1">Membrane</location>
        <topology evidence="1">Multi-pass membrane protein</topology>
    </subcellularLocation>
</comment>
<keyword evidence="4 5" id="KW-0472">Membrane</keyword>
<evidence type="ECO:0000256" key="5">
    <source>
        <dbReference type="SAM" id="Phobius"/>
    </source>
</evidence>
<evidence type="ECO:0000313" key="7">
    <source>
        <dbReference type="Proteomes" id="UP000054166"/>
    </source>
</evidence>
<evidence type="ECO:0000256" key="2">
    <source>
        <dbReference type="ARBA" id="ARBA00022692"/>
    </source>
</evidence>
<proteinExistence type="predicted"/>
<dbReference type="InterPro" id="IPR059112">
    <property type="entry name" value="CysZ/EI24"/>
</dbReference>
<sequence>MSRQSVQTRSFNYPPPRPVYSSRTIYPSFLSLQDTLKLQLSCAWRGLLEAFRWDLVVSTVTSDSEIRSNVFKSLLLNSLSLTSIYAFDLLLQPLVRDKQKWLHRNVGWFYKTLWLLPVVGISLYLNSSWCSLIAKRTFVLQHGNRAANQQPVSYTGMLTMLATSVYRFVMVFTSVVISFALGTIPVVGPLAGFVFLCWVDAYYCFEFIWIARSMSLAKRVRHLEERWAYYFAFGLPSAALCMWGSSLANAAIFALMFPAYIIMAMHAHPVPLDPYNPLPPASSISSAHSNTEEMIRHPSPFIPIRVPIFGIVIWLNDWIVRIISVGGGGRGGARSVGKGRTMSDGFEKAEEGIELDAFAGRSGRGGGVERRKVD</sequence>
<dbReference type="GO" id="GO:0016020">
    <property type="term" value="C:membrane"/>
    <property type="evidence" value="ECO:0007669"/>
    <property type="project" value="UniProtKB-SubCell"/>
</dbReference>
<keyword evidence="3 5" id="KW-1133">Transmembrane helix</keyword>
<name>A0A0C3FNK1_PILCF</name>
<keyword evidence="7" id="KW-1185">Reference proteome</keyword>
<feature type="transmembrane region" description="Helical" evidence="5">
    <location>
        <begin position="230"/>
        <end position="263"/>
    </location>
</feature>
<accession>A0A0C3FNK1</accession>